<dbReference type="Gramene" id="TraesJUL6B03G03588940.1">
    <property type="protein sequence ID" value="TraesJUL6B03G03588940.1"/>
    <property type="gene ID" value="TraesJUL6B03G03588940"/>
</dbReference>
<evidence type="ECO:0000259" key="2">
    <source>
        <dbReference type="PROSITE" id="PS50011"/>
    </source>
</evidence>
<dbReference type="PANTHER" id="PTHR48008">
    <property type="entry name" value="LEUCINE-RICH REPEAT RECEPTOR-LIKE PROTEIN KINASE IMK3-RELATED"/>
    <property type="match status" value="1"/>
</dbReference>
<dbReference type="InterPro" id="IPR000719">
    <property type="entry name" value="Prot_kinase_dom"/>
</dbReference>
<keyword evidence="1" id="KW-0472">Membrane</keyword>
<dbReference type="GO" id="GO:0005524">
    <property type="term" value="F:ATP binding"/>
    <property type="evidence" value="ECO:0007669"/>
    <property type="project" value="InterPro"/>
</dbReference>
<dbReference type="InterPro" id="IPR052451">
    <property type="entry name" value="Ser/Thr_kinase-like"/>
</dbReference>
<dbReference type="GO" id="GO:0004672">
    <property type="term" value="F:protein kinase activity"/>
    <property type="evidence" value="ECO:0007669"/>
    <property type="project" value="InterPro"/>
</dbReference>
<evidence type="ECO:0000313" key="3">
    <source>
        <dbReference type="EnsemblPlants" id="TraesCS6B02G280100.1"/>
    </source>
</evidence>
<evidence type="ECO:0000313" key="4">
    <source>
        <dbReference type="Proteomes" id="UP000019116"/>
    </source>
</evidence>
<feature type="transmembrane region" description="Helical" evidence="1">
    <location>
        <begin position="23"/>
        <end position="40"/>
    </location>
</feature>
<reference evidence="3" key="2">
    <citation type="submission" date="2018-10" db="UniProtKB">
        <authorList>
            <consortium name="EnsemblPlants"/>
        </authorList>
    </citation>
    <scope>IDENTIFICATION</scope>
</reference>
<dbReference type="SUPFAM" id="SSF56112">
    <property type="entry name" value="Protein kinase-like (PK-like)"/>
    <property type="match status" value="1"/>
</dbReference>
<gene>
    <name evidence="3" type="primary">LOC123137728</name>
</gene>
<dbReference type="Gramene" id="TraesLDM6B03G03560430.1">
    <property type="protein sequence ID" value="TraesLDM6B03G03560430.1"/>
    <property type="gene ID" value="TraesLDM6B03G03560430"/>
</dbReference>
<dbReference type="Proteomes" id="UP000019116">
    <property type="component" value="Chromosome 6B"/>
</dbReference>
<dbReference type="Gramene" id="TraesCS6B03G0811100.1">
    <property type="protein sequence ID" value="TraesCS6B03G0811100.1.CDS"/>
    <property type="gene ID" value="TraesCS6B03G0811100"/>
</dbReference>
<keyword evidence="1" id="KW-0812">Transmembrane</keyword>
<dbReference type="OrthoDB" id="4062651at2759"/>
<dbReference type="KEGG" id="taes:123137728"/>
<protein>
    <recommendedName>
        <fullName evidence="2">Protein kinase domain-containing protein</fullName>
    </recommendedName>
</protein>
<dbReference type="Gramene" id="TraesCLE_scaffold_022297_01G000100.1">
    <property type="protein sequence ID" value="TraesCLE_scaffold_022297_01G000100.1"/>
    <property type="gene ID" value="TraesCLE_scaffold_022297_01G000100"/>
</dbReference>
<reference evidence="3" key="1">
    <citation type="submission" date="2018-08" db="EMBL/GenBank/DDBJ databases">
        <authorList>
            <person name="Rossello M."/>
        </authorList>
    </citation>
    <scope>NUCLEOTIDE SEQUENCE [LARGE SCALE GENOMIC DNA]</scope>
    <source>
        <strain evidence="3">cv. Chinese Spring</strain>
    </source>
</reference>
<organism evidence="3">
    <name type="scientific">Triticum aestivum</name>
    <name type="common">Wheat</name>
    <dbReference type="NCBI Taxonomy" id="4565"/>
    <lineage>
        <taxon>Eukaryota</taxon>
        <taxon>Viridiplantae</taxon>
        <taxon>Streptophyta</taxon>
        <taxon>Embryophyta</taxon>
        <taxon>Tracheophyta</taxon>
        <taxon>Spermatophyta</taxon>
        <taxon>Magnoliopsida</taxon>
        <taxon>Liliopsida</taxon>
        <taxon>Poales</taxon>
        <taxon>Poaceae</taxon>
        <taxon>BOP clade</taxon>
        <taxon>Pooideae</taxon>
        <taxon>Triticodae</taxon>
        <taxon>Triticeae</taxon>
        <taxon>Triticinae</taxon>
        <taxon>Triticum</taxon>
    </lineage>
</organism>
<dbReference type="SMR" id="A0A3B6PQ09"/>
<evidence type="ECO:0000256" key="1">
    <source>
        <dbReference type="SAM" id="Phobius"/>
    </source>
</evidence>
<dbReference type="OMA" id="ANYECRI"/>
<dbReference type="InterPro" id="IPR011009">
    <property type="entry name" value="Kinase-like_dom_sf"/>
</dbReference>
<dbReference type="PANTHER" id="PTHR48008:SF10">
    <property type="entry name" value="OS02G0655800 PROTEIN"/>
    <property type="match status" value="1"/>
</dbReference>
<dbReference type="Gramene" id="TraesPARA_EIv1.0_2071470.1">
    <property type="protein sequence ID" value="TraesPARA_EIv1.0_2071470.1.CDS"/>
    <property type="gene ID" value="TraesPARA_EIv1.0_2071470"/>
</dbReference>
<name>A0A3B6PQ09_WHEAT</name>
<dbReference type="Gramene" id="TraesMAC6B03G03557790.1">
    <property type="protein sequence ID" value="TraesMAC6B03G03557790.1"/>
    <property type="gene ID" value="TraesMAC6B03G03557790"/>
</dbReference>
<dbReference type="Gramene" id="TraesLAC6B03G03513280.1">
    <property type="protein sequence ID" value="TraesLAC6B03G03513280.1"/>
    <property type="gene ID" value="TraesLAC6B03G03513280"/>
</dbReference>
<dbReference type="STRING" id="4565.A0A3B6PQ09"/>
<feature type="domain" description="Protein kinase" evidence="2">
    <location>
        <begin position="129"/>
        <end position="410"/>
    </location>
</feature>
<dbReference type="Gramene" id="TraesKAR6B01G0320220.1">
    <property type="protein sequence ID" value="cds.TraesKAR6B01G0320220.1"/>
    <property type="gene ID" value="TraesKAR6B01G0320220"/>
</dbReference>
<dbReference type="Gramene" id="TraesNOR6B03G03594510.1">
    <property type="protein sequence ID" value="TraesNOR6B03G03594510.1"/>
    <property type="gene ID" value="TraesNOR6B03G03594510"/>
</dbReference>
<dbReference type="Gramene" id="TraesJAG6B03G03548020.1">
    <property type="protein sequence ID" value="TraesJAG6B03G03548020.1"/>
    <property type="gene ID" value="TraesJAG6B03G03548020"/>
</dbReference>
<dbReference type="Pfam" id="PF07714">
    <property type="entry name" value="PK_Tyr_Ser-Thr"/>
    <property type="match status" value="1"/>
</dbReference>
<dbReference type="Gramene" id="TraesSYM6B03G03500480.1">
    <property type="protein sequence ID" value="TraesSYM6B03G03500480.1"/>
    <property type="gene ID" value="TraesSYM6B03G03500480"/>
</dbReference>
<keyword evidence="1" id="KW-1133">Transmembrane helix</keyword>
<dbReference type="AlphaFoldDB" id="A0A3B6PQ09"/>
<dbReference type="PROSITE" id="PS50011">
    <property type="entry name" value="PROTEIN_KINASE_DOM"/>
    <property type="match status" value="1"/>
</dbReference>
<dbReference type="Gramene" id="TraesARI6B03G03518380.1">
    <property type="protein sequence ID" value="TraesARI6B03G03518380.1"/>
    <property type="gene ID" value="TraesARI6B03G03518380"/>
</dbReference>
<sequence>MEPAAAADGASDEPVHKGRTNSILLPILAVLLAYLLYRYLRPRLRGLRLDRLPFRVPGCLRRRGNATRSTLLPYFAPIADRLGALQPYLGPIADRLGVGGPHGHGGYGGADALVKFPGGEGLSVAAILEAPGEVVAKSSHSTLYRAAMRSGETAVLLRFVRPACAVGADEAAAAARRIGAVSHPNLVPLRAVYVGPRGEKLLVHPFYAAGSLHRFLQEGIADSQRWSLICKLSVCIAKGLDHLHTGMEKPIIHGNLKTSNVLLDASYECRVSDYGLYLLLNTGGAHEMLEASAAQGYKAPELVKMRDATRETDVYSLGVVLLEMLAQKEPAGGDDRAPSSRDIFLPASFKNLVLERKISDAFNSDLVRQSRKSGNERKLNAFFELATACCSPSPSLRPNTKEILRRLEEIAK</sequence>
<dbReference type="Gramene" id="TraesROB_scaffold_074413_01G000100.1">
    <property type="protein sequence ID" value="TraesROB_scaffold_074413_01G000100.1"/>
    <property type="gene ID" value="TraesROB_scaffold_074413_01G000100"/>
</dbReference>
<dbReference type="GeneID" id="123137728"/>
<dbReference type="Gramene" id="TraesCAD_scaffold_080711_01G000100.1">
    <property type="protein sequence ID" value="TraesCAD_scaffold_080711_01G000100.1"/>
    <property type="gene ID" value="TraesCAD_scaffold_080711_01G000100"/>
</dbReference>
<accession>A0A3B6PQ09</accession>
<dbReference type="Gramene" id="TraesCS6B02G280100.1">
    <property type="protein sequence ID" value="TraesCS6B02G280100.1"/>
    <property type="gene ID" value="TraesCS6B02G280100"/>
</dbReference>
<dbReference type="Gramene" id="TraesSTA6B03G03548280.1">
    <property type="protein sequence ID" value="TraesSTA6B03G03548280.1"/>
    <property type="gene ID" value="TraesSTA6B03G03548280"/>
</dbReference>
<keyword evidence="4" id="KW-1185">Reference proteome</keyword>
<proteinExistence type="predicted"/>
<dbReference type="RefSeq" id="XP_044413505.1">
    <property type="nucleotide sequence ID" value="XM_044557570.1"/>
</dbReference>
<dbReference type="Gramene" id="TraesWEE_scaffold_075448_01G000100.1">
    <property type="protein sequence ID" value="TraesWEE_scaffold_075448_01G000100.1"/>
    <property type="gene ID" value="TraesWEE_scaffold_075448_01G000100"/>
</dbReference>
<dbReference type="InterPro" id="IPR001245">
    <property type="entry name" value="Ser-Thr/Tyr_kinase_cat_dom"/>
</dbReference>
<dbReference type="Gene3D" id="1.10.510.10">
    <property type="entry name" value="Transferase(Phosphotransferase) domain 1"/>
    <property type="match status" value="1"/>
</dbReference>
<dbReference type="EnsemblPlants" id="TraesCS6B02G280100.1">
    <property type="protein sequence ID" value="TraesCS6B02G280100.1"/>
    <property type="gene ID" value="TraesCS6B02G280100"/>
</dbReference>